<dbReference type="InterPro" id="IPR012910">
    <property type="entry name" value="Plug_dom"/>
</dbReference>
<feature type="domain" description="TonB-dependent receptor-like beta-barrel" evidence="14">
    <location>
        <begin position="297"/>
        <end position="743"/>
    </location>
</feature>
<keyword evidence="13" id="KW-0732">Signal</keyword>
<keyword evidence="17" id="KW-1185">Reference proteome</keyword>
<comment type="subcellular location">
    <subcellularLocation>
        <location evidence="1 11">Cell outer membrane</location>
        <topology evidence="1 11">Multi-pass membrane protein</topology>
    </subcellularLocation>
</comment>
<protein>
    <recommendedName>
        <fullName evidence="18">TonB-dependent receptor</fullName>
    </recommendedName>
</protein>
<keyword evidence="9 11" id="KW-0472">Membrane</keyword>
<proteinExistence type="inferred from homology"/>
<dbReference type="PANTHER" id="PTHR32552">
    <property type="entry name" value="FERRICHROME IRON RECEPTOR-RELATED"/>
    <property type="match status" value="1"/>
</dbReference>
<keyword evidence="5 11" id="KW-0812">Transmembrane</keyword>
<accession>G6EGG4</accession>
<dbReference type="Pfam" id="PF00593">
    <property type="entry name" value="TonB_dep_Rec_b-barrel"/>
    <property type="match status" value="1"/>
</dbReference>
<comment type="caution">
    <text evidence="16">The sequence shown here is derived from an EMBL/GenBank/DDBJ whole genome shotgun (WGS) entry which is preliminary data.</text>
</comment>
<name>G6EGG4_9SPHN</name>
<keyword evidence="10 11" id="KW-0998">Cell outer membrane</keyword>
<dbReference type="eggNOG" id="COG4206">
    <property type="taxonomic scope" value="Bacteria"/>
</dbReference>
<evidence type="ECO:0000256" key="3">
    <source>
        <dbReference type="ARBA" id="ARBA00022452"/>
    </source>
</evidence>
<dbReference type="Pfam" id="PF07715">
    <property type="entry name" value="Plug"/>
    <property type="match status" value="1"/>
</dbReference>
<dbReference type="PATRIC" id="fig|1088721.3.peg.3452"/>
<evidence type="ECO:0000256" key="2">
    <source>
        <dbReference type="ARBA" id="ARBA00022448"/>
    </source>
</evidence>
<evidence type="ECO:0000256" key="4">
    <source>
        <dbReference type="ARBA" id="ARBA00022496"/>
    </source>
</evidence>
<evidence type="ECO:0000256" key="13">
    <source>
        <dbReference type="SAM" id="SignalP"/>
    </source>
</evidence>
<evidence type="ECO:0000313" key="16">
    <source>
        <dbReference type="EMBL" id="EHJ59615.1"/>
    </source>
</evidence>
<dbReference type="Gene3D" id="2.40.170.20">
    <property type="entry name" value="TonB-dependent receptor, beta-barrel domain"/>
    <property type="match status" value="1"/>
</dbReference>
<dbReference type="EMBL" id="AGFM01000055">
    <property type="protein sequence ID" value="EHJ59615.1"/>
    <property type="molecule type" value="Genomic_DNA"/>
</dbReference>
<dbReference type="AlphaFoldDB" id="G6EGG4"/>
<gene>
    <name evidence="16" type="ORF">NSU_3498</name>
</gene>
<evidence type="ECO:0000256" key="12">
    <source>
        <dbReference type="RuleBase" id="RU003357"/>
    </source>
</evidence>
<evidence type="ECO:0000313" key="17">
    <source>
        <dbReference type="Proteomes" id="UP000004030"/>
    </source>
</evidence>
<dbReference type="SUPFAM" id="SSF56935">
    <property type="entry name" value="Porins"/>
    <property type="match status" value="1"/>
</dbReference>
<evidence type="ECO:0000256" key="8">
    <source>
        <dbReference type="ARBA" id="ARBA00023077"/>
    </source>
</evidence>
<reference evidence="16 17" key="1">
    <citation type="journal article" date="2012" name="J. Bacteriol.">
        <title>Genome sequence of benzo(a)pyrene-degrading bacterium Novosphingobium pentaromativorans US6-1.</title>
        <authorList>
            <person name="Luo Y.R."/>
            <person name="Kang S.G."/>
            <person name="Kim S.J."/>
            <person name="Kim M.R."/>
            <person name="Li N."/>
            <person name="Lee J.H."/>
            <person name="Kwon K.K."/>
        </authorList>
    </citation>
    <scope>NUCLEOTIDE SEQUENCE [LARGE SCALE GENOMIC DNA]</scope>
    <source>
        <strain evidence="16 17">US6-1</strain>
    </source>
</reference>
<evidence type="ECO:0000256" key="11">
    <source>
        <dbReference type="PROSITE-ProRule" id="PRU01360"/>
    </source>
</evidence>
<keyword evidence="4" id="KW-0410">Iron transport</keyword>
<dbReference type="PANTHER" id="PTHR32552:SF81">
    <property type="entry name" value="TONB-DEPENDENT OUTER MEMBRANE RECEPTOR"/>
    <property type="match status" value="1"/>
</dbReference>
<evidence type="ECO:0000256" key="6">
    <source>
        <dbReference type="ARBA" id="ARBA00023004"/>
    </source>
</evidence>
<feature type="chain" id="PRO_5003488264" description="TonB-dependent receptor" evidence="13">
    <location>
        <begin position="34"/>
        <end position="806"/>
    </location>
</feature>
<organism evidence="16 17">
    <name type="scientific">Novosphingobium pentaromativorans US6-1</name>
    <dbReference type="NCBI Taxonomy" id="1088721"/>
    <lineage>
        <taxon>Bacteria</taxon>
        <taxon>Pseudomonadati</taxon>
        <taxon>Pseudomonadota</taxon>
        <taxon>Alphaproteobacteria</taxon>
        <taxon>Sphingomonadales</taxon>
        <taxon>Sphingomonadaceae</taxon>
        <taxon>Novosphingobium</taxon>
    </lineage>
</organism>
<dbReference type="OrthoDB" id="7177879at2"/>
<comment type="similarity">
    <text evidence="11 12">Belongs to the TonB-dependent receptor family.</text>
</comment>
<dbReference type="PROSITE" id="PS52016">
    <property type="entry name" value="TONB_DEPENDENT_REC_3"/>
    <property type="match status" value="1"/>
</dbReference>
<evidence type="ECO:0000256" key="1">
    <source>
        <dbReference type="ARBA" id="ARBA00004571"/>
    </source>
</evidence>
<keyword evidence="2 11" id="KW-0813">Transport</keyword>
<dbReference type="InterPro" id="IPR039426">
    <property type="entry name" value="TonB-dep_rcpt-like"/>
</dbReference>
<dbReference type="InterPro" id="IPR036942">
    <property type="entry name" value="Beta-barrel_TonB_sf"/>
</dbReference>
<keyword evidence="6" id="KW-0408">Iron</keyword>
<feature type="domain" description="TonB-dependent receptor plug" evidence="15">
    <location>
        <begin position="63"/>
        <end position="174"/>
    </location>
</feature>
<dbReference type="KEGG" id="npn:JI59_21525"/>
<keyword evidence="3 11" id="KW-1134">Transmembrane beta strand</keyword>
<evidence type="ECO:0000256" key="10">
    <source>
        <dbReference type="ARBA" id="ARBA00023237"/>
    </source>
</evidence>
<sequence>MKKAGHSSTISRRCLAGLLGAASVVGLAGAASAQEEGSQKNSAISNEGLATIVVTARKRAENVQDVPITIAAMSGERLEETATRNINDLSAITPGLQIQQSAIVNPASSYIFLRGFSQTDDLIGFDQPVTTYVDNVFVEGVGGSAGTNFYDVDRVEVVKGPQGTLFGRNSVGGAVQIYTKTPTDNFEAEMLGGLGNRDGARLAGFVNVPMSDTAALRVVGEYENVGGWLKSVPTGEDFGGRKTYLVRGSLRLEPSDDLQILLRGSYSRITASGTAVRAVYVDPAGPAFLSAYVENGGDFSFTDPAYQQTVSDFNEIVNAPDYSTYVTDNRGQRVNTYMASAEITYDLSDSFTIKSISGYRHLKGSSYTDADGTQFALLTAPQRRNTNAFSEELQLLISGFDNRLDMVVGAYYYHFSGREFQQSRALEALLSAFSPNGRTSTTIPDITRNSPAIFSQATFALTDSVNLTGGARYTWDKRKQVATGTIYSDYELTNPTGCNIPFDTTVPCSTTLKTSDKAFTWLLSLDWTPIPGTMLYGKVAKGFHSGGVTSRLGPSADLAIPYDPEYVTEYEVGFKTEFMDRRVRLNGAFYYDDFSDAQIVVPVFNDTGFANRLDNVGKARLYGAEFDLELALTEGLRLGATLGYAKGNYQRVEVFDSVTDQIVNAADAYRIDNLPKWSYTLFGSYTKPTDFGKIAASLNWRWKDTHVVNPQKVKGPETFPDDLTGIPGFALGVSDQYQFQKAYGLLGGQIRVTIDSADIDIALWGKNLLDKHYFAQKTDLVRAGLGLVGGVVGQRRTYGLEVTKRF</sequence>
<evidence type="ECO:0000256" key="9">
    <source>
        <dbReference type="ARBA" id="ARBA00023136"/>
    </source>
</evidence>
<evidence type="ECO:0008006" key="18">
    <source>
        <dbReference type="Google" id="ProtNLM"/>
    </source>
</evidence>
<evidence type="ECO:0000256" key="5">
    <source>
        <dbReference type="ARBA" id="ARBA00022692"/>
    </source>
</evidence>
<evidence type="ECO:0000256" key="7">
    <source>
        <dbReference type="ARBA" id="ARBA00023065"/>
    </source>
</evidence>
<dbReference type="InterPro" id="IPR000531">
    <property type="entry name" value="Beta-barrel_TonB"/>
</dbReference>
<keyword evidence="7" id="KW-0406">Ion transport</keyword>
<feature type="signal peptide" evidence="13">
    <location>
        <begin position="1"/>
        <end position="33"/>
    </location>
</feature>
<dbReference type="RefSeq" id="WP_007014406.1">
    <property type="nucleotide sequence ID" value="NZ_AGFM01000055.1"/>
</dbReference>
<dbReference type="GO" id="GO:0009279">
    <property type="term" value="C:cell outer membrane"/>
    <property type="evidence" value="ECO:0007669"/>
    <property type="project" value="UniProtKB-SubCell"/>
</dbReference>
<evidence type="ECO:0000259" key="14">
    <source>
        <dbReference type="Pfam" id="PF00593"/>
    </source>
</evidence>
<dbReference type="Proteomes" id="UP000004030">
    <property type="component" value="Unassembled WGS sequence"/>
</dbReference>
<keyword evidence="8 12" id="KW-0798">TonB box</keyword>
<evidence type="ECO:0000259" key="15">
    <source>
        <dbReference type="Pfam" id="PF07715"/>
    </source>
</evidence>
<dbReference type="GO" id="GO:0006826">
    <property type="term" value="P:iron ion transport"/>
    <property type="evidence" value="ECO:0007669"/>
    <property type="project" value="UniProtKB-KW"/>
</dbReference>